<dbReference type="AlphaFoldDB" id="A0A2U9AVH2"/>
<dbReference type="Proteomes" id="UP000246464">
    <property type="component" value="Chromosome 1"/>
</dbReference>
<evidence type="ECO:0000313" key="1">
    <source>
        <dbReference type="EMBL" id="AWO95663.1"/>
    </source>
</evidence>
<accession>A0A2U9AVH2</accession>
<protein>
    <submittedName>
        <fullName evidence="1">Uncharacterized protein</fullName>
    </submittedName>
</protein>
<evidence type="ECO:0000313" key="2">
    <source>
        <dbReference type="Proteomes" id="UP000246464"/>
    </source>
</evidence>
<proteinExistence type="predicted"/>
<reference evidence="1 2" key="1">
    <citation type="submission" date="2017-12" db="EMBL/GenBank/DDBJ databases">
        <title>Integrating genomic resources of turbot (Scophthalmus maximus) in depth evaluation of genetic and physical mapping variation across individuals.</title>
        <authorList>
            <person name="Martinez P."/>
        </authorList>
    </citation>
    <scope>NUCLEOTIDE SEQUENCE [LARGE SCALE GENOMIC DNA]</scope>
</reference>
<organism evidence="1 2">
    <name type="scientific">Scophthalmus maximus</name>
    <name type="common">Turbot</name>
    <name type="synonym">Psetta maxima</name>
    <dbReference type="NCBI Taxonomy" id="52904"/>
    <lineage>
        <taxon>Eukaryota</taxon>
        <taxon>Metazoa</taxon>
        <taxon>Chordata</taxon>
        <taxon>Craniata</taxon>
        <taxon>Vertebrata</taxon>
        <taxon>Euteleostomi</taxon>
        <taxon>Actinopterygii</taxon>
        <taxon>Neopterygii</taxon>
        <taxon>Teleostei</taxon>
        <taxon>Neoteleostei</taxon>
        <taxon>Acanthomorphata</taxon>
        <taxon>Carangaria</taxon>
        <taxon>Pleuronectiformes</taxon>
        <taxon>Pleuronectoidei</taxon>
        <taxon>Scophthalmidae</taxon>
        <taxon>Scophthalmus</taxon>
    </lineage>
</organism>
<keyword evidence="2" id="KW-1185">Reference proteome</keyword>
<dbReference type="EMBL" id="CP026243">
    <property type="protein sequence ID" value="AWO95663.1"/>
    <property type="molecule type" value="Genomic_DNA"/>
</dbReference>
<gene>
    <name evidence="1" type="ORF">SMAX5B_006731</name>
</gene>
<sequence length="151" mass="16490">MSSCECVNNGICQMNNVSVETQANRYWTRPCLWVGRLCLPASSIVVEKQQQHKITGLPHWSRGHGLSQAVSESELQLPSDIQDQVSQMLRIGATATNIIRALSQPEPGWVAAVGLSLHVFAHSYTCRITGVCETKPEDTGQNLDSGNVEGE</sequence>
<name>A0A2U9AVH2_SCOMX</name>